<keyword evidence="3 6" id="KW-1133">Transmembrane helix</keyword>
<sequence length="222" mass="24795">VRHQNDAKSRGAFVELKTYAGGTVGTSTNLHPNITGHVSVPQLRAKARLKEEKEKDMSTVTPSRKTINRYMNNVNGKESDSITLPQITVNDSVEKKEEINHKGRTSDNIEQLTTAAVKEQEELEKASSSQESAQQQSTSTVVEQVMSVKKQPSTNSSYFRSERSDEMSLRSIKRALPYKREKMPVSVGIVTVILFIAGGAILFSVWEGWNFFDGAYYSFITL</sequence>
<feature type="compositionally biased region" description="Low complexity" evidence="5">
    <location>
        <begin position="126"/>
        <end position="139"/>
    </location>
</feature>
<dbReference type="Gene3D" id="1.10.287.70">
    <property type="match status" value="1"/>
</dbReference>
<reference evidence="7 8" key="1">
    <citation type="submission" date="2018-08" db="EMBL/GenBank/DDBJ databases">
        <authorList>
            <person name="Laetsch R D."/>
            <person name="Stevens L."/>
            <person name="Kumar S."/>
            <person name="Blaxter L. M."/>
        </authorList>
    </citation>
    <scope>NUCLEOTIDE SEQUENCE [LARGE SCALE GENOMIC DNA]</scope>
</reference>
<feature type="non-terminal residue" evidence="7">
    <location>
        <position position="1"/>
    </location>
</feature>
<evidence type="ECO:0000256" key="2">
    <source>
        <dbReference type="ARBA" id="ARBA00022692"/>
    </source>
</evidence>
<feature type="non-terminal residue" evidence="7">
    <location>
        <position position="222"/>
    </location>
</feature>
<evidence type="ECO:0000256" key="4">
    <source>
        <dbReference type="ARBA" id="ARBA00023136"/>
    </source>
</evidence>
<dbReference type="OrthoDB" id="5852129at2759"/>
<evidence type="ECO:0000313" key="8">
    <source>
        <dbReference type="Proteomes" id="UP000271087"/>
    </source>
</evidence>
<feature type="transmembrane region" description="Helical" evidence="6">
    <location>
        <begin position="183"/>
        <end position="206"/>
    </location>
</feature>
<keyword evidence="8" id="KW-1185">Reference proteome</keyword>
<evidence type="ECO:0000256" key="6">
    <source>
        <dbReference type="SAM" id="Phobius"/>
    </source>
</evidence>
<accession>A0A3P7M3M4</accession>
<dbReference type="GO" id="GO:0030322">
    <property type="term" value="P:stabilization of membrane potential"/>
    <property type="evidence" value="ECO:0007669"/>
    <property type="project" value="TreeGrafter"/>
</dbReference>
<dbReference type="GO" id="GO:0015271">
    <property type="term" value="F:outward rectifier potassium channel activity"/>
    <property type="evidence" value="ECO:0007669"/>
    <property type="project" value="TreeGrafter"/>
</dbReference>
<comment type="subcellular location">
    <subcellularLocation>
        <location evidence="1">Membrane</location>
        <topology evidence="1">Multi-pass membrane protein</topology>
    </subcellularLocation>
</comment>
<name>A0A3P7M3M4_ONCOC</name>
<dbReference type="InterPro" id="IPR003280">
    <property type="entry name" value="2pore_dom_K_chnl"/>
</dbReference>
<feature type="region of interest" description="Disordered" evidence="5">
    <location>
        <begin position="119"/>
        <end position="139"/>
    </location>
</feature>
<keyword evidence="4 6" id="KW-0472">Membrane</keyword>
<proteinExistence type="predicted"/>
<protein>
    <submittedName>
        <fullName evidence="7">Uncharacterized protein</fullName>
    </submittedName>
</protein>
<evidence type="ECO:0000256" key="1">
    <source>
        <dbReference type="ARBA" id="ARBA00004141"/>
    </source>
</evidence>
<dbReference type="GO" id="GO:0022841">
    <property type="term" value="F:potassium ion leak channel activity"/>
    <property type="evidence" value="ECO:0007669"/>
    <property type="project" value="TreeGrafter"/>
</dbReference>
<evidence type="ECO:0000313" key="7">
    <source>
        <dbReference type="EMBL" id="VDM94218.1"/>
    </source>
</evidence>
<dbReference type="AlphaFoldDB" id="A0A3P7M3M4"/>
<evidence type="ECO:0000256" key="3">
    <source>
        <dbReference type="ARBA" id="ARBA00022989"/>
    </source>
</evidence>
<dbReference type="Proteomes" id="UP000271087">
    <property type="component" value="Unassembled WGS sequence"/>
</dbReference>
<dbReference type="PANTHER" id="PTHR11003">
    <property type="entry name" value="POTASSIUM CHANNEL, SUBFAMILY K"/>
    <property type="match status" value="1"/>
</dbReference>
<dbReference type="EMBL" id="UYRW01006075">
    <property type="protein sequence ID" value="VDM94218.1"/>
    <property type="molecule type" value="Genomic_DNA"/>
</dbReference>
<evidence type="ECO:0000256" key="5">
    <source>
        <dbReference type="SAM" id="MobiDB-lite"/>
    </source>
</evidence>
<dbReference type="SUPFAM" id="SSF81324">
    <property type="entry name" value="Voltage-gated potassium channels"/>
    <property type="match status" value="1"/>
</dbReference>
<dbReference type="GO" id="GO:0005886">
    <property type="term" value="C:plasma membrane"/>
    <property type="evidence" value="ECO:0007669"/>
    <property type="project" value="TreeGrafter"/>
</dbReference>
<organism evidence="7 8">
    <name type="scientific">Onchocerca ochengi</name>
    <name type="common">Filarial nematode worm</name>
    <dbReference type="NCBI Taxonomy" id="42157"/>
    <lineage>
        <taxon>Eukaryota</taxon>
        <taxon>Metazoa</taxon>
        <taxon>Ecdysozoa</taxon>
        <taxon>Nematoda</taxon>
        <taxon>Chromadorea</taxon>
        <taxon>Rhabditida</taxon>
        <taxon>Spirurina</taxon>
        <taxon>Spiruromorpha</taxon>
        <taxon>Filarioidea</taxon>
        <taxon>Onchocercidae</taxon>
        <taxon>Onchocerca</taxon>
    </lineage>
</organism>
<dbReference type="PANTHER" id="PTHR11003:SF337">
    <property type="entry name" value="POTASSIUM CHANNEL DOMAIN-CONTAINING PROTEIN"/>
    <property type="match status" value="1"/>
</dbReference>
<gene>
    <name evidence="7" type="ORF">NOO_LOCUS10491</name>
</gene>
<keyword evidence="2 6" id="KW-0812">Transmembrane</keyword>